<evidence type="ECO:0000313" key="2">
    <source>
        <dbReference type="Proteomes" id="UP000001029"/>
    </source>
</evidence>
<keyword evidence="2" id="KW-1185">Reference proteome</keyword>
<dbReference type="STRING" id="445932.Emin_1453"/>
<dbReference type="HOGENOM" id="CLU_091314_1_0_0"/>
<dbReference type="NCBIfam" id="NF033832">
    <property type="entry name" value="sce7726_fam"/>
    <property type="match status" value="1"/>
</dbReference>
<proteinExistence type="predicted"/>
<dbReference type="RefSeq" id="WP_012415616.1">
    <property type="nucleotide sequence ID" value="NC_010644.1"/>
</dbReference>
<dbReference type="OrthoDB" id="3358108at2"/>
<gene>
    <name evidence="1" type="ordered locus">Emin_1453</name>
</gene>
<name>B2KEQ5_ELUMP</name>
<sequence>MGTALFRDVDIRQALYNNDLKKYSNDDDTLILDEMGVMQGLHRVDIAVINGKMHGYEIKSDVDTLARLPLQAEAYSKILDRVTLVVAKRHLQKAIALVPTWWEIKVAYPNKKHVLSIKKYRPGLVNYNIDASSLVQLLWKDEVVSLLEQLGFAPKDLRYPKATLYKMLTENISLAKLKSLTRTILKNRTNWRGQMQP</sequence>
<accession>B2KEQ5</accession>
<protein>
    <submittedName>
        <fullName evidence="1">Putative phage-related protein</fullName>
    </submittedName>
</protein>
<evidence type="ECO:0000313" key="1">
    <source>
        <dbReference type="EMBL" id="ACC99001.1"/>
    </source>
</evidence>
<dbReference type="EMBL" id="CP001055">
    <property type="protein sequence ID" value="ACC99001.1"/>
    <property type="molecule type" value="Genomic_DNA"/>
</dbReference>
<reference evidence="1 2" key="1">
    <citation type="journal article" date="2009" name="Appl. Environ. Microbiol.">
        <title>Genomic analysis of 'Elusimicrobium minutum,' the first cultivated representative of the phylum 'Elusimicrobia' (formerly termite group 1).</title>
        <authorList>
            <person name="Herlemann D.P.R."/>
            <person name="Geissinger O."/>
            <person name="Ikeda-Ohtsubo W."/>
            <person name="Kunin V."/>
            <person name="Sun H."/>
            <person name="Lapidus A."/>
            <person name="Hugenholtz P."/>
            <person name="Brune A."/>
        </authorList>
    </citation>
    <scope>NUCLEOTIDE SEQUENCE [LARGE SCALE GENOMIC DNA]</scope>
    <source>
        <strain evidence="1 2">Pei191</strain>
    </source>
</reference>
<dbReference type="Proteomes" id="UP000001029">
    <property type="component" value="Chromosome"/>
</dbReference>
<dbReference type="KEGG" id="emi:Emin_1453"/>
<dbReference type="InterPro" id="IPR047729">
    <property type="entry name" value="Sce7726-like"/>
</dbReference>
<dbReference type="AlphaFoldDB" id="B2KEQ5"/>
<organism evidence="1 2">
    <name type="scientific">Elusimicrobium minutum (strain Pei191)</name>
    <dbReference type="NCBI Taxonomy" id="445932"/>
    <lineage>
        <taxon>Bacteria</taxon>
        <taxon>Pseudomonadati</taxon>
        <taxon>Elusimicrobiota</taxon>
        <taxon>Elusimicrobia</taxon>
        <taxon>Elusimicrobiales</taxon>
        <taxon>Elusimicrobiaceae</taxon>
        <taxon>Elusimicrobium</taxon>
    </lineage>
</organism>